<dbReference type="EC" id="6.3.2.9" evidence="7 8"/>
<dbReference type="InterPro" id="IPR036565">
    <property type="entry name" value="Mur-like_cat_sf"/>
</dbReference>
<dbReference type="eggNOG" id="COG0771">
    <property type="taxonomic scope" value="Bacteria"/>
</dbReference>
<comment type="catalytic activity">
    <reaction evidence="7 8">
        <text>UDP-N-acetyl-alpha-D-muramoyl-L-alanine + D-glutamate + ATP = UDP-N-acetyl-alpha-D-muramoyl-L-alanyl-D-glutamate + ADP + phosphate + H(+)</text>
        <dbReference type="Rhea" id="RHEA:16429"/>
        <dbReference type="ChEBI" id="CHEBI:15378"/>
        <dbReference type="ChEBI" id="CHEBI:29986"/>
        <dbReference type="ChEBI" id="CHEBI:30616"/>
        <dbReference type="ChEBI" id="CHEBI:43474"/>
        <dbReference type="ChEBI" id="CHEBI:83898"/>
        <dbReference type="ChEBI" id="CHEBI:83900"/>
        <dbReference type="ChEBI" id="CHEBI:456216"/>
        <dbReference type="EC" id="6.3.2.9"/>
    </reaction>
</comment>
<dbReference type="Pfam" id="PF02875">
    <property type="entry name" value="Mur_ligase_C"/>
    <property type="match status" value="1"/>
</dbReference>
<organism evidence="11 12">
    <name type="scientific">Deferribacter desulfuricans (strain DSM 14783 / JCM 11476 / NBRC 101012 / SSM1)</name>
    <dbReference type="NCBI Taxonomy" id="639282"/>
    <lineage>
        <taxon>Bacteria</taxon>
        <taxon>Pseudomonadati</taxon>
        <taxon>Deferribacterota</taxon>
        <taxon>Deferribacteres</taxon>
        <taxon>Deferribacterales</taxon>
        <taxon>Deferribacteraceae</taxon>
        <taxon>Deferribacter</taxon>
    </lineage>
</organism>
<dbReference type="GO" id="GO:0051301">
    <property type="term" value="P:cell division"/>
    <property type="evidence" value="ECO:0007669"/>
    <property type="project" value="UniProtKB-KW"/>
</dbReference>
<evidence type="ECO:0000256" key="7">
    <source>
        <dbReference type="HAMAP-Rule" id="MF_00639"/>
    </source>
</evidence>
<dbReference type="SUPFAM" id="SSF53244">
    <property type="entry name" value="MurD-like peptide ligases, peptide-binding domain"/>
    <property type="match status" value="1"/>
</dbReference>
<dbReference type="OrthoDB" id="9809796at2"/>
<feature type="domain" description="Mur ligase C-terminal" evidence="9">
    <location>
        <begin position="276"/>
        <end position="385"/>
    </location>
</feature>
<dbReference type="EMBL" id="AP011529">
    <property type="protein sequence ID" value="BAI80076.1"/>
    <property type="molecule type" value="Genomic_DNA"/>
</dbReference>
<proteinExistence type="inferred from homology"/>
<dbReference type="HAMAP" id="MF_00639">
    <property type="entry name" value="MurD"/>
    <property type="match status" value="1"/>
</dbReference>
<sequence length="413" mass="46479">MRAAIVGYGLSGKSAEKILREILKVDNIAIFDDKQDGFKPTADFDDENFDLVVVSPGLNIEKLNVNNKSKVISEYELVFNLVKDKTFIGITGSNGKSTTTFLTSQILNKIGLKSVACGNIGYPLGYAIFDDFDYFVVEFSSFQIDLMRKGEFLDAGVIINITPDHLDRYKTFENYLKSKVRLSELLKDDGFFVVGKDITSYIANYDLCIDTDFNDYPKLKGDVLYFENFYINVNHFPLVGKHNLVNLSFALEIVNNFYELKGDVTHLIEDLKGLPHRCEIVREIDGILFVNDSKGTNVDSTKTALKGLDGKIILLLGGLDKDGDFSELNDDIKKKCKAVVCFGRDAKNIYDQIDFEKKILVNKLKEAFDTSTELAKSGDIVLLSPGCASFDEFNNFEERGEYFKKLVDEYASK</sequence>
<evidence type="ECO:0000259" key="10">
    <source>
        <dbReference type="Pfam" id="PF08245"/>
    </source>
</evidence>
<dbReference type="Gene3D" id="3.40.1190.10">
    <property type="entry name" value="Mur-like, catalytic domain"/>
    <property type="match status" value="1"/>
</dbReference>
<dbReference type="UniPathway" id="UPA00219"/>
<evidence type="ECO:0000256" key="5">
    <source>
        <dbReference type="ARBA" id="ARBA00022741"/>
    </source>
</evidence>
<dbReference type="InterPro" id="IPR005762">
    <property type="entry name" value="MurD"/>
</dbReference>
<dbReference type="GO" id="GO:0009252">
    <property type="term" value="P:peptidoglycan biosynthetic process"/>
    <property type="evidence" value="ECO:0007669"/>
    <property type="project" value="UniProtKB-UniRule"/>
</dbReference>
<dbReference type="InterPro" id="IPR013221">
    <property type="entry name" value="Mur_ligase_cen"/>
</dbReference>
<dbReference type="Gene3D" id="3.90.190.20">
    <property type="entry name" value="Mur ligase, C-terminal domain"/>
    <property type="match status" value="1"/>
</dbReference>
<dbReference type="GO" id="GO:0071555">
    <property type="term" value="P:cell wall organization"/>
    <property type="evidence" value="ECO:0007669"/>
    <property type="project" value="UniProtKB-KW"/>
</dbReference>
<feature type="binding site" evidence="7">
    <location>
        <begin position="92"/>
        <end position="98"/>
    </location>
    <ligand>
        <name>ATP</name>
        <dbReference type="ChEBI" id="CHEBI:30616"/>
    </ligand>
</feature>
<evidence type="ECO:0000256" key="4">
    <source>
        <dbReference type="ARBA" id="ARBA00022598"/>
    </source>
</evidence>
<dbReference type="GO" id="GO:0005737">
    <property type="term" value="C:cytoplasm"/>
    <property type="evidence" value="ECO:0007669"/>
    <property type="project" value="UniProtKB-SubCell"/>
</dbReference>
<evidence type="ECO:0000256" key="8">
    <source>
        <dbReference type="RuleBase" id="RU003664"/>
    </source>
</evidence>
<dbReference type="PANTHER" id="PTHR43692">
    <property type="entry name" value="UDP-N-ACETYLMURAMOYLALANINE--D-GLUTAMATE LIGASE"/>
    <property type="match status" value="1"/>
</dbReference>
<reference evidence="11 12" key="1">
    <citation type="journal article" date="2010" name="DNA Res.">
        <title>Bacterial lifestyle in a deep-sea hydrothermal vent chimney revealed by the genome sequence of the thermophilic bacterium Deferribacter desulfuricans SSM1.</title>
        <authorList>
            <person name="Takaki Y."/>
            <person name="Shimamura S."/>
            <person name="Nakagawa S."/>
            <person name="Fukuhara Y."/>
            <person name="Horikawa H."/>
            <person name="Ankai A."/>
            <person name="Harada T."/>
            <person name="Hosoyama A."/>
            <person name="Oguchi A."/>
            <person name="Fukui S."/>
            <person name="Fujita N."/>
            <person name="Takami H."/>
            <person name="Takai K."/>
        </authorList>
    </citation>
    <scope>NUCLEOTIDE SEQUENCE [LARGE SCALE GENOMIC DNA]</scope>
    <source>
        <strain evidence="12">DSM 14783 / JCM 11476 / NBRC 101012 / SSM1</strain>
    </source>
</reference>
<dbReference type="HOGENOM" id="CLU_032540_0_0_0"/>
<comment type="similarity">
    <text evidence="7">Belongs to the MurCDEF family.</text>
</comment>
<accession>D3PBV3</accession>
<keyword evidence="7 8" id="KW-0133">Cell shape</keyword>
<keyword evidence="6 7" id="KW-0067">ATP-binding</keyword>
<keyword evidence="7 8" id="KW-0132">Cell division</keyword>
<dbReference type="STRING" id="639282.DEFDS_0594"/>
<dbReference type="PANTHER" id="PTHR43692:SF1">
    <property type="entry name" value="UDP-N-ACETYLMURAMOYLALANINE--D-GLUTAMATE LIGASE"/>
    <property type="match status" value="1"/>
</dbReference>
<dbReference type="KEGG" id="ddf:DEFDS_0594"/>
<dbReference type="GO" id="GO:0008360">
    <property type="term" value="P:regulation of cell shape"/>
    <property type="evidence" value="ECO:0007669"/>
    <property type="project" value="UniProtKB-KW"/>
</dbReference>
<dbReference type="AlphaFoldDB" id="D3PBV3"/>
<comment type="function">
    <text evidence="7 8">Cell wall formation. Catalyzes the addition of glutamate to the nucleotide precursor UDP-N-acetylmuramoyl-L-alanine (UMA).</text>
</comment>
<dbReference type="GO" id="GO:0008764">
    <property type="term" value="F:UDP-N-acetylmuramoylalanine-D-glutamate ligase activity"/>
    <property type="evidence" value="ECO:0007669"/>
    <property type="project" value="UniProtKB-UniRule"/>
</dbReference>
<keyword evidence="4 7" id="KW-0436">Ligase</keyword>
<dbReference type="InterPro" id="IPR004101">
    <property type="entry name" value="Mur_ligase_C"/>
</dbReference>
<dbReference type="Pfam" id="PF08245">
    <property type="entry name" value="Mur_ligase_M"/>
    <property type="match status" value="1"/>
</dbReference>
<keyword evidence="7 8" id="KW-0131">Cell cycle</keyword>
<evidence type="ECO:0000313" key="12">
    <source>
        <dbReference type="Proteomes" id="UP000001520"/>
    </source>
</evidence>
<evidence type="ECO:0000313" key="11">
    <source>
        <dbReference type="EMBL" id="BAI80076.1"/>
    </source>
</evidence>
<keyword evidence="3 7" id="KW-0963">Cytoplasm</keyword>
<gene>
    <name evidence="7 11" type="primary">murD</name>
    <name evidence="11" type="ordered locus">DEFDS_0594</name>
</gene>
<keyword evidence="12" id="KW-1185">Reference proteome</keyword>
<evidence type="ECO:0000256" key="2">
    <source>
        <dbReference type="ARBA" id="ARBA00004752"/>
    </source>
</evidence>
<keyword evidence="7 8" id="KW-0573">Peptidoglycan synthesis</keyword>
<keyword evidence="7 8" id="KW-0961">Cell wall biogenesis/degradation</keyword>
<dbReference type="NCBIfam" id="TIGR01087">
    <property type="entry name" value="murD"/>
    <property type="match status" value="1"/>
</dbReference>
<evidence type="ECO:0000259" key="9">
    <source>
        <dbReference type="Pfam" id="PF02875"/>
    </source>
</evidence>
<dbReference type="InterPro" id="IPR036615">
    <property type="entry name" value="Mur_ligase_C_dom_sf"/>
</dbReference>
<evidence type="ECO:0000256" key="6">
    <source>
        <dbReference type="ARBA" id="ARBA00022840"/>
    </source>
</evidence>
<dbReference type="Proteomes" id="UP000001520">
    <property type="component" value="Chromosome"/>
</dbReference>
<keyword evidence="5 7" id="KW-0547">Nucleotide-binding</keyword>
<feature type="domain" description="Mur ligase central" evidence="10">
    <location>
        <begin position="90"/>
        <end position="251"/>
    </location>
</feature>
<protein>
    <recommendedName>
        <fullName evidence="7 8">UDP-N-acetylmuramoylalanine--D-glutamate ligase</fullName>
        <ecNumber evidence="7 8">6.3.2.9</ecNumber>
    </recommendedName>
    <alternativeName>
        <fullName evidence="7">D-glutamic acid-adding enzyme</fullName>
    </alternativeName>
    <alternativeName>
        <fullName evidence="7">UDP-N-acetylmuramoyl-L-alanyl-D-glutamate synthetase</fullName>
    </alternativeName>
</protein>
<dbReference type="GO" id="GO:0005524">
    <property type="term" value="F:ATP binding"/>
    <property type="evidence" value="ECO:0007669"/>
    <property type="project" value="UniProtKB-UniRule"/>
</dbReference>
<comment type="subcellular location">
    <subcellularLocation>
        <location evidence="1 7 8">Cytoplasm</location>
    </subcellularLocation>
</comment>
<evidence type="ECO:0000256" key="3">
    <source>
        <dbReference type="ARBA" id="ARBA00022490"/>
    </source>
</evidence>
<evidence type="ECO:0000256" key="1">
    <source>
        <dbReference type="ARBA" id="ARBA00004496"/>
    </source>
</evidence>
<comment type="pathway">
    <text evidence="2 7 8">Cell wall biogenesis; peptidoglycan biosynthesis.</text>
</comment>
<dbReference type="SUPFAM" id="SSF53623">
    <property type="entry name" value="MurD-like peptide ligases, catalytic domain"/>
    <property type="match status" value="1"/>
</dbReference>
<name>D3PBV3_DEFDS</name>
<dbReference type="RefSeq" id="WP_013007324.1">
    <property type="nucleotide sequence ID" value="NC_013939.1"/>
</dbReference>